<dbReference type="Proteomes" id="UP000069030">
    <property type="component" value="Chromosome"/>
</dbReference>
<name>A0A0U3H4H0_9FLAO</name>
<dbReference type="InterPro" id="IPR043742">
    <property type="entry name" value="DUF5687"/>
</dbReference>
<protein>
    <submittedName>
        <fullName evidence="1">Uncharacterized protein</fullName>
    </submittedName>
</protein>
<organism evidence="1 2">
    <name type="scientific">Myroides odoratimimus</name>
    <dbReference type="NCBI Taxonomy" id="76832"/>
    <lineage>
        <taxon>Bacteria</taxon>
        <taxon>Pseudomonadati</taxon>
        <taxon>Bacteroidota</taxon>
        <taxon>Flavobacteriia</taxon>
        <taxon>Flavobacteriales</taxon>
        <taxon>Flavobacteriaceae</taxon>
        <taxon>Myroides</taxon>
    </lineage>
</organism>
<accession>A0A0U3H4H0</accession>
<evidence type="ECO:0000313" key="2">
    <source>
        <dbReference type="Proteomes" id="UP000069030"/>
    </source>
</evidence>
<dbReference type="eggNOG" id="ENOG502Z8FC">
    <property type="taxonomic scope" value="Bacteria"/>
</dbReference>
<sequence>MRKLFVFLEKKRLSRSNDKTMNTILVVFKWIAIVYFGLLFLVMGMSGFFIIEDMNLGMGSPIQVISRFWMYYMVMEMFMRFTLQKLPTATIKPLLVLPFPKIKIVNFYIGSSFISAFNFIQLLFILPFAIVSMVQGYSVLGVIAWMIAVYLCVCTMHFVNILIESYKSVFIAVIVVFGLLAAIQYYQLFDSTLYTQHLLYSVYEYPALVLVYGGVLWLAIKMTVRYYVKNMYMDDLLKVKVEVATTREMKWLDGFGTYASFLKNDLRLITRNKRARTTVLMSVLFMFYGFLILRPTEMGGYPTFMLIFVAFFVSGGFLMMFGQYVPSWDSSYYSFMMTQNITYKNYLKSKWLIIALGTGVSMLAAVLYIWTSMDLVYLIIANGVFNIGINGYIVLWGGAYLKSPVDLTANKNVFADKNAFNLRVMLISLPKLFLPILIYYIGFWVYGFWGGFTLLTGIGIIGMFFQNQVFKYIEKIYKQEKYSTIEAFKSK</sequence>
<dbReference type="EMBL" id="CP013690">
    <property type="protein sequence ID" value="ALU25692.1"/>
    <property type="molecule type" value="Genomic_DNA"/>
</dbReference>
<gene>
    <name evidence="1" type="ORF">AS202_05895</name>
</gene>
<dbReference type="RefSeq" id="WP_006257844.1">
    <property type="nucleotide sequence ID" value="NZ_BCMQ01000002.1"/>
</dbReference>
<reference evidence="1 2" key="1">
    <citation type="journal article" date="2016" name="J. Zhejiang Univ. Sci. B">
        <title>Antibiotic resistance mechanisms of Myroides sp.</title>
        <authorList>
            <person name="Hu S."/>
            <person name="Yuan S."/>
            <person name="Qu H."/>
            <person name="Jiang T."/>
            <person name="Zhou Y."/>
            <person name="Wang M."/>
            <person name="Ming D."/>
        </authorList>
    </citation>
    <scope>NUCLEOTIDE SEQUENCE [LARGE SCALE GENOMIC DNA]</scope>
    <source>
        <strain evidence="1 2">PR63039</strain>
    </source>
</reference>
<dbReference type="Pfam" id="PF18940">
    <property type="entry name" value="DUF5687"/>
    <property type="match status" value="1"/>
</dbReference>
<proteinExistence type="predicted"/>
<evidence type="ECO:0000313" key="1">
    <source>
        <dbReference type="EMBL" id="ALU25692.1"/>
    </source>
</evidence>
<dbReference type="AlphaFoldDB" id="A0A0U3H4H0"/>
<dbReference type="KEGG" id="mod:AS202_05895"/>